<dbReference type="Pfam" id="PF03450">
    <property type="entry name" value="CO_deh_flav_C"/>
    <property type="match status" value="1"/>
</dbReference>
<dbReference type="PROSITE" id="PS00197">
    <property type="entry name" value="2FE2S_FER_1"/>
    <property type="match status" value="1"/>
</dbReference>
<reference evidence="8 9" key="1">
    <citation type="journal article" date="2014" name="Genome Announc.">
        <title>Draft Genome Sequence of the Haloacid-Degrading Burkholderia caribensis Strain MBA4.</title>
        <authorList>
            <person name="Pan Y."/>
            <person name="Kong K.F."/>
            <person name="Tsang J.S."/>
        </authorList>
    </citation>
    <scope>NUCLEOTIDE SEQUENCE [LARGE SCALE GENOMIC DNA]</scope>
    <source>
        <strain evidence="8 9">MBA4</strain>
    </source>
</reference>
<dbReference type="InterPro" id="IPR002888">
    <property type="entry name" value="2Fe-2S-bd"/>
</dbReference>
<dbReference type="SUPFAM" id="SSF55447">
    <property type="entry name" value="CO dehydrogenase flavoprotein C-terminal domain-like"/>
    <property type="match status" value="1"/>
</dbReference>
<dbReference type="InterPro" id="IPR016167">
    <property type="entry name" value="FAD-bd_PCMH_sub1"/>
</dbReference>
<evidence type="ECO:0000256" key="4">
    <source>
        <dbReference type="ARBA" id="ARBA00023002"/>
    </source>
</evidence>
<dbReference type="InterPro" id="IPR006058">
    <property type="entry name" value="2Fe2S_fd_BS"/>
</dbReference>
<dbReference type="InterPro" id="IPR016166">
    <property type="entry name" value="FAD-bd_PCMH"/>
</dbReference>
<dbReference type="InterPro" id="IPR016208">
    <property type="entry name" value="Ald_Oxase/xanthine_DH-like"/>
</dbReference>
<dbReference type="PANTHER" id="PTHR45444">
    <property type="entry name" value="XANTHINE DEHYDROGENASE"/>
    <property type="match status" value="1"/>
</dbReference>
<dbReference type="EC" id="1.17.1.4" evidence="8"/>
<dbReference type="SUPFAM" id="SSF54292">
    <property type="entry name" value="2Fe-2S ferredoxin-like"/>
    <property type="match status" value="1"/>
</dbReference>
<dbReference type="InterPro" id="IPR012675">
    <property type="entry name" value="Beta-grasp_dom_sf"/>
</dbReference>
<dbReference type="PIRSF" id="PIRSF036557">
    <property type="entry name" value="XdhA_RC"/>
    <property type="match status" value="1"/>
</dbReference>
<dbReference type="PANTHER" id="PTHR45444:SF3">
    <property type="entry name" value="XANTHINE DEHYDROGENASE"/>
    <property type="match status" value="1"/>
</dbReference>
<keyword evidence="3" id="KW-0274">FAD</keyword>
<evidence type="ECO:0000256" key="5">
    <source>
        <dbReference type="ARBA" id="ARBA00023004"/>
    </source>
</evidence>
<dbReference type="InterPro" id="IPR002346">
    <property type="entry name" value="Mopterin_DH_FAD-bd"/>
</dbReference>
<dbReference type="KEGG" id="bcai:K788_0003348"/>
<sequence length="543" mass="58534">MAIYVREAGYGATPCVTRARSAMSSGFAVTTQTIRFYHQGTVREISGAPASRTVLQHLREDLRCTGTKEGCAEGDCGACTVVVGELDSRGQLALKAVNACIQFLPTLDGKALFTVEDLRAASGTLHPVQEALVDCHGSQCGFCTPGFAMSMWALYENQPAGAGLPTRDEINTALSGNLCRCTGYRPIVEASQKMFDEQQYPRVALDRAAVVKALQSIQRNDTFEYRAPDTRGTDYGTPAFFAPVTLDAFAALRAQHPHARLLAGSTDVGLWVTKQFRDLGDILYIGNVAELKTIERDAQTLTIGAAVSLEDAYAALTADYPELAELWTRFASLPIRNAGTLGGNVANGSPIGDSMPALIALNALVVLQRERKTRTLPLDAFYVGYQKTALEPGEFVAAIRAPRPAPDLRFRTYKVAKRYDQDISAVCGAFALRIVDGAIADARIAFGGVAATPKRAQHAEAALKGAPWDAAATQRAMDALAADYQPLTDMRATSAYRLKVARNLLWRFHLETRDANPLALCDVNAFAFDTAAMPAASAQEQRP</sequence>
<dbReference type="InterPro" id="IPR036884">
    <property type="entry name" value="2Fe-2S-bd_dom_sf"/>
</dbReference>
<dbReference type="Gene3D" id="3.30.465.10">
    <property type="match status" value="1"/>
</dbReference>
<evidence type="ECO:0000313" key="8">
    <source>
        <dbReference type="EMBL" id="ALL66069.1"/>
    </source>
</evidence>
<dbReference type="InterPro" id="IPR001041">
    <property type="entry name" value="2Fe-2S_ferredoxin-type"/>
</dbReference>
<dbReference type="GO" id="GO:0005506">
    <property type="term" value="F:iron ion binding"/>
    <property type="evidence" value="ECO:0007669"/>
    <property type="project" value="InterPro"/>
</dbReference>
<evidence type="ECO:0000313" key="9">
    <source>
        <dbReference type="Proteomes" id="UP000019146"/>
    </source>
</evidence>
<dbReference type="InterPro" id="IPR014307">
    <property type="entry name" value="Xanthine_DH_ssu"/>
</dbReference>
<feature type="domain" description="FAD-binding PCMH-type" evidence="7">
    <location>
        <begin position="233"/>
        <end position="406"/>
    </location>
</feature>
<dbReference type="SMART" id="SM01092">
    <property type="entry name" value="CO_deh_flav_C"/>
    <property type="match status" value="1"/>
</dbReference>
<dbReference type="CDD" id="cd00207">
    <property type="entry name" value="fer2"/>
    <property type="match status" value="1"/>
</dbReference>
<dbReference type="Pfam" id="PF00941">
    <property type="entry name" value="FAD_binding_5"/>
    <property type="match status" value="1"/>
</dbReference>
<evidence type="ECO:0000256" key="3">
    <source>
        <dbReference type="ARBA" id="ARBA00022827"/>
    </source>
</evidence>
<keyword evidence="5" id="KW-0408">Iron</keyword>
<keyword evidence="2" id="KW-0479">Metal-binding</keyword>
<dbReference type="GO" id="GO:0051537">
    <property type="term" value="F:2 iron, 2 sulfur cluster binding"/>
    <property type="evidence" value="ECO:0007669"/>
    <property type="project" value="InterPro"/>
</dbReference>
<dbReference type="EMBL" id="CP012746">
    <property type="protein sequence ID" value="ALL66069.1"/>
    <property type="molecule type" value="Genomic_DNA"/>
</dbReference>
<evidence type="ECO:0000259" key="7">
    <source>
        <dbReference type="PROSITE" id="PS51387"/>
    </source>
</evidence>
<dbReference type="InterPro" id="IPR036010">
    <property type="entry name" value="2Fe-2S_ferredoxin-like_sf"/>
</dbReference>
<dbReference type="InterPro" id="IPR016169">
    <property type="entry name" value="FAD-bd_PCMH_sub2"/>
</dbReference>
<dbReference type="InterPro" id="IPR012175">
    <property type="entry name" value="Xanth_DH_ssu_bac"/>
</dbReference>
<dbReference type="Proteomes" id="UP000019146">
    <property type="component" value="Chromosome 1"/>
</dbReference>
<dbReference type="InterPro" id="IPR036683">
    <property type="entry name" value="CO_DH_flav_C_dom_sf"/>
</dbReference>
<protein>
    <submittedName>
        <fullName evidence="8">Xanthine dehydrogenase, iron-sulfur cluster and FAD-binding subunit A</fullName>
        <ecNumber evidence="8">1.17.1.4</ecNumber>
    </submittedName>
</protein>
<dbReference type="PROSITE" id="PS51387">
    <property type="entry name" value="FAD_PCMH"/>
    <property type="match status" value="1"/>
</dbReference>
<dbReference type="Gene3D" id="3.30.390.50">
    <property type="entry name" value="CO dehydrogenase flavoprotein, C-terminal domain"/>
    <property type="match status" value="1"/>
</dbReference>
<dbReference type="Gene3D" id="3.10.20.30">
    <property type="match status" value="1"/>
</dbReference>
<evidence type="ECO:0000256" key="1">
    <source>
        <dbReference type="ARBA" id="ARBA00022630"/>
    </source>
</evidence>
<evidence type="ECO:0000259" key="6">
    <source>
        <dbReference type="PROSITE" id="PS51085"/>
    </source>
</evidence>
<dbReference type="InterPro" id="IPR036318">
    <property type="entry name" value="FAD-bd_PCMH-like_sf"/>
</dbReference>
<dbReference type="GO" id="GO:0071949">
    <property type="term" value="F:FAD binding"/>
    <property type="evidence" value="ECO:0007669"/>
    <property type="project" value="InterPro"/>
</dbReference>
<dbReference type="AlphaFoldDB" id="A0A0N7JUD0"/>
<dbReference type="Gene3D" id="3.30.43.10">
    <property type="entry name" value="Uridine Diphospho-n-acetylenolpyruvylglucosamine Reductase, domain 2"/>
    <property type="match status" value="1"/>
</dbReference>
<organism evidence="8 9">
    <name type="scientific">Paraburkholderia caribensis MBA4</name>
    <dbReference type="NCBI Taxonomy" id="1323664"/>
    <lineage>
        <taxon>Bacteria</taxon>
        <taxon>Pseudomonadati</taxon>
        <taxon>Pseudomonadota</taxon>
        <taxon>Betaproteobacteria</taxon>
        <taxon>Burkholderiales</taxon>
        <taxon>Burkholderiaceae</taxon>
        <taxon>Paraburkholderia</taxon>
    </lineage>
</organism>
<dbReference type="Pfam" id="PF00111">
    <property type="entry name" value="Fer2"/>
    <property type="match status" value="1"/>
</dbReference>
<dbReference type="SUPFAM" id="SSF47741">
    <property type="entry name" value="CO dehydrogenase ISP C-domain like"/>
    <property type="match status" value="1"/>
</dbReference>
<dbReference type="NCBIfam" id="TIGR02963">
    <property type="entry name" value="xanthine_xdhA"/>
    <property type="match status" value="1"/>
</dbReference>
<name>A0A0N7JUD0_9BURK</name>
<evidence type="ECO:0000256" key="2">
    <source>
        <dbReference type="ARBA" id="ARBA00022723"/>
    </source>
</evidence>
<keyword evidence="4 8" id="KW-0560">Oxidoreductase</keyword>
<dbReference type="SUPFAM" id="SSF56176">
    <property type="entry name" value="FAD-binding/transporter-associated domain-like"/>
    <property type="match status" value="1"/>
</dbReference>
<dbReference type="PROSITE" id="PS51085">
    <property type="entry name" value="2FE2S_FER_2"/>
    <property type="match status" value="1"/>
</dbReference>
<proteinExistence type="predicted"/>
<dbReference type="Pfam" id="PF01799">
    <property type="entry name" value="Fer2_2"/>
    <property type="match status" value="1"/>
</dbReference>
<dbReference type="InterPro" id="IPR005107">
    <property type="entry name" value="CO_DH_flav_C"/>
</dbReference>
<dbReference type="GO" id="GO:0004854">
    <property type="term" value="F:xanthine dehydrogenase activity"/>
    <property type="evidence" value="ECO:0007669"/>
    <property type="project" value="UniProtKB-EC"/>
</dbReference>
<feature type="domain" description="2Fe-2S ferredoxin-type" evidence="6">
    <location>
        <begin position="32"/>
        <end position="118"/>
    </location>
</feature>
<gene>
    <name evidence="8" type="ORF">K788_0003348</name>
</gene>
<accession>A0A0N7JUD0</accession>
<dbReference type="Gene3D" id="1.10.150.120">
    <property type="entry name" value="[2Fe-2S]-binding domain"/>
    <property type="match status" value="1"/>
</dbReference>
<keyword evidence="1" id="KW-0285">Flavoprotein</keyword>